<dbReference type="PANTHER" id="PTHR33990:SF2">
    <property type="entry name" value="PHNB-LIKE DOMAIN-CONTAINING PROTEIN"/>
    <property type="match status" value="1"/>
</dbReference>
<dbReference type="PANTHER" id="PTHR33990">
    <property type="entry name" value="PROTEIN YJDN-RELATED"/>
    <property type="match status" value="1"/>
</dbReference>
<protein>
    <submittedName>
        <fullName evidence="2">VOC family protein</fullName>
    </submittedName>
</protein>
<evidence type="ECO:0000313" key="2">
    <source>
        <dbReference type="EMBL" id="GGC78723.1"/>
    </source>
</evidence>
<reference evidence="3" key="1">
    <citation type="journal article" date="2019" name="Int. J. Syst. Evol. Microbiol.">
        <title>The Global Catalogue of Microorganisms (GCM) 10K type strain sequencing project: providing services to taxonomists for standard genome sequencing and annotation.</title>
        <authorList>
            <consortium name="The Broad Institute Genomics Platform"/>
            <consortium name="The Broad Institute Genome Sequencing Center for Infectious Disease"/>
            <person name="Wu L."/>
            <person name="Ma J."/>
        </authorList>
    </citation>
    <scope>NUCLEOTIDE SEQUENCE [LARGE SCALE GENOMIC DNA]</scope>
    <source>
        <strain evidence="3">CCM 7282</strain>
    </source>
</reference>
<feature type="domain" description="PhnB-like" evidence="1">
    <location>
        <begin position="5"/>
        <end position="125"/>
    </location>
</feature>
<dbReference type="SUPFAM" id="SSF54593">
    <property type="entry name" value="Glyoxalase/Bleomycin resistance protein/Dihydroxybiphenyl dioxygenase"/>
    <property type="match status" value="1"/>
</dbReference>
<proteinExistence type="predicted"/>
<dbReference type="Proteomes" id="UP000619534">
    <property type="component" value="Unassembled WGS sequence"/>
</dbReference>
<name>A0ABQ1NS41_9BACI</name>
<dbReference type="Gene3D" id="3.10.180.10">
    <property type="entry name" value="2,3-Dihydroxybiphenyl 1,2-Dioxygenase, domain 1"/>
    <property type="match status" value="1"/>
</dbReference>
<evidence type="ECO:0000313" key="3">
    <source>
        <dbReference type="Proteomes" id="UP000619534"/>
    </source>
</evidence>
<dbReference type="CDD" id="cd06588">
    <property type="entry name" value="PhnB_like"/>
    <property type="match status" value="1"/>
</dbReference>
<sequence>MSKVQKITPLFWFDTKAEEAATFYVSIFKDSRINKVTRYLDEGQDIHGKAAGSVMTVDFELEGQSFMALNGGPHFQFSEAISFIVHCENQEEVDHFWEKLSEGGDETAQQCGWLKDKYGVSWQIVPDRLPELLRHPEQEVAEEVMREMLQMKKIDVNRLSRIAEKI</sequence>
<dbReference type="PIRSF" id="PIRSF021700">
    <property type="entry name" value="3_dmu_93_MTrfase"/>
    <property type="match status" value="1"/>
</dbReference>
<dbReference type="InterPro" id="IPR009725">
    <property type="entry name" value="3_dmu_93_MTrfase"/>
</dbReference>
<dbReference type="InterPro" id="IPR029068">
    <property type="entry name" value="Glyas_Bleomycin-R_OHBP_Dase"/>
</dbReference>
<keyword evidence="3" id="KW-1185">Reference proteome</keyword>
<dbReference type="InterPro" id="IPR028973">
    <property type="entry name" value="PhnB-like"/>
</dbReference>
<comment type="caution">
    <text evidence="2">The sequence shown here is derived from an EMBL/GenBank/DDBJ whole genome shotgun (WGS) entry which is preliminary data.</text>
</comment>
<dbReference type="EMBL" id="BMCJ01000001">
    <property type="protein sequence ID" value="GGC78723.1"/>
    <property type="molecule type" value="Genomic_DNA"/>
</dbReference>
<accession>A0ABQ1NS41</accession>
<evidence type="ECO:0000259" key="1">
    <source>
        <dbReference type="Pfam" id="PF06983"/>
    </source>
</evidence>
<dbReference type="Pfam" id="PF06983">
    <property type="entry name" value="3-dmu-9_3-mt"/>
    <property type="match status" value="1"/>
</dbReference>
<organism evidence="2 3">
    <name type="scientific">Thalassobacillus devorans</name>
    <dbReference type="NCBI Taxonomy" id="279813"/>
    <lineage>
        <taxon>Bacteria</taxon>
        <taxon>Bacillati</taxon>
        <taxon>Bacillota</taxon>
        <taxon>Bacilli</taxon>
        <taxon>Bacillales</taxon>
        <taxon>Bacillaceae</taxon>
        <taxon>Thalassobacillus</taxon>
    </lineage>
</organism>
<dbReference type="RefSeq" id="WP_062445307.1">
    <property type="nucleotide sequence ID" value="NZ_BMCJ01000001.1"/>
</dbReference>
<gene>
    <name evidence="2" type="ORF">GCM10007216_06530</name>
</gene>